<evidence type="ECO:0000256" key="5">
    <source>
        <dbReference type="ARBA" id="ARBA00022692"/>
    </source>
</evidence>
<protein>
    <submittedName>
        <fullName evidence="11">Lipoprotein-releasing system transmembrane subunit LolC</fullName>
    </submittedName>
</protein>
<accession>A0A2P6ARD3</accession>
<dbReference type="GO" id="GO:0042953">
    <property type="term" value="P:lipoprotein transport"/>
    <property type="evidence" value="ECO:0007669"/>
    <property type="project" value="InterPro"/>
</dbReference>
<evidence type="ECO:0000259" key="10">
    <source>
        <dbReference type="Pfam" id="PF12704"/>
    </source>
</evidence>
<keyword evidence="4" id="KW-1003">Cell membrane</keyword>
<feature type="transmembrane region" description="Helical" evidence="8">
    <location>
        <begin position="21"/>
        <end position="48"/>
    </location>
</feature>
<feature type="transmembrane region" description="Helical" evidence="8">
    <location>
        <begin position="269"/>
        <end position="295"/>
    </location>
</feature>
<dbReference type="PANTHER" id="PTHR30489:SF0">
    <property type="entry name" value="LIPOPROTEIN-RELEASING SYSTEM TRANSMEMBRANE PROTEIN LOLE"/>
    <property type="match status" value="1"/>
</dbReference>
<gene>
    <name evidence="11" type="ORF">C5O18_07950</name>
</gene>
<dbReference type="Pfam" id="PF12704">
    <property type="entry name" value="MacB_PCD"/>
    <property type="match status" value="1"/>
</dbReference>
<evidence type="ECO:0000313" key="11">
    <source>
        <dbReference type="EMBL" id="PQA36438.1"/>
    </source>
</evidence>
<feature type="transmembrane region" description="Helical" evidence="8">
    <location>
        <begin position="377"/>
        <end position="396"/>
    </location>
</feature>
<evidence type="ECO:0000256" key="8">
    <source>
        <dbReference type="SAM" id="Phobius"/>
    </source>
</evidence>
<dbReference type="AlphaFoldDB" id="A0A2P6ARD3"/>
<evidence type="ECO:0000256" key="2">
    <source>
        <dbReference type="ARBA" id="ARBA00005236"/>
    </source>
</evidence>
<evidence type="ECO:0000259" key="9">
    <source>
        <dbReference type="Pfam" id="PF02687"/>
    </source>
</evidence>
<keyword evidence="5 8" id="KW-0812">Transmembrane</keyword>
<dbReference type="InterPro" id="IPR025857">
    <property type="entry name" value="MacB_PCD"/>
</dbReference>
<name>A0A2P6ARD3_9GAMM</name>
<sequence length="411" mass="44795">MHKPLSLFIGLRYTRARRRDQFISFMSLSSMIGLMLGVAVLITVLSVMNGFDRELKQRILGMVPQATLSSAQPLRDWQSLVTLAEKTPGVAAAAPMSQVQGMLTANGQVTGAMITGIEPALERKVSILHDYMLFGRMEDLKDGEYGLVLGQQLASNLGVQPGDPVTLVLPEASLSAAGVIPRFKRFTVVGIFQVGAEVDGMLAYVYYADAGRLLRIGDAVQGVRLKVDDLFKARQINQQLLAQLPPFFYGSDWTQTQGSLFNAIKMEKAMMSLLLLLIVAVAAFNIVSSLVMVVNDKKSDIAIMRTLGATPGMIQRIFLVQGTAVGLGGTLAGVALGVLLSLTVSDLVMFYERLSGVHLFDAYFVNYLPSQLKWFDVLWVGCTAFALSFLATIYPARQAGRVQPAEALRYE</sequence>
<keyword evidence="7 8" id="KW-0472">Membrane</keyword>
<evidence type="ECO:0000256" key="7">
    <source>
        <dbReference type="ARBA" id="ARBA00023136"/>
    </source>
</evidence>
<keyword evidence="3" id="KW-0813">Transport</keyword>
<feature type="domain" description="ABC3 transporter permease C-terminal" evidence="9">
    <location>
        <begin position="273"/>
        <end position="404"/>
    </location>
</feature>
<dbReference type="PANTHER" id="PTHR30489">
    <property type="entry name" value="LIPOPROTEIN-RELEASING SYSTEM TRANSMEMBRANE PROTEIN LOLE"/>
    <property type="match status" value="1"/>
</dbReference>
<dbReference type="GO" id="GO:0098797">
    <property type="term" value="C:plasma membrane protein complex"/>
    <property type="evidence" value="ECO:0007669"/>
    <property type="project" value="TreeGrafter"/>
</dbReference>
<feature type="transmembrane region" description="Helical" evidence="8">
    <location>
        <begin position="316"/>
        <end position="342"/>
    </location>
</feature>
<keyword evidence="12" id="KW-1185">Reference proteome</keyword>
<proteinExistence type="inferred from homology"/>
<keyword evidence="11" id="KW-0449">Lipoprotein</keyword>
<comment type="subcellular location">
    <subcellularLocation>
        <location evidence="1">Cell membrane</location>
        <topology evidence="1">Multi-pass membrane protein</topology>
    </subcellularLocation>
</comment>
<evidence type="ECO:0000313" key="12">
    <source>
        <dbReference type="Proteomes" id="UP000243900"/>
    </source>
</evidence>
<evidence type="ECO:0000256" key="1">
    <source>
        <dbReference type="ARBA" id="ARBA00004651"/>
    </source>
</evidence>
<dbReference type="OrthoDB" id="9808461at2"/>
<dbReference type="NCBIfam" id="TIGR02212">
    <property type="entry name" value="lolCE"/>
    <property type="match status" value="1"/>
</dbReference>
<dbReference type="EMBL" id="PTQZ01000209">
    <property type="protein sequence ID" value="PQA36438.1"/>
    <property type="molecule type" value="Genomic_DNA"/>
</dbReference>
<feature type="domain" description="MacB-like periplasmic core" evidence="10">
    <location>
        <begin position="29"/>
        <end position="240"/>
    </location>
</feature>
<dbReference type="InterPro" id="IPR003838">
    <property type="entry name" value="ABC3_permease_C"/>
</dbReference>
<comment type="caution">
    <text evidence="11">The sequence shown here is derived from an EMBL/GenBank/DDBJ whole genome shotgun (WGS) entry which is preliminary data.</text>
</comment>
<dbReference type="GO" id="GO:0044874">
    <property type="term" value="P:lipoprotein localization to outer membrane"/>
    <property type="evidence" value="ECO:0007669"/>
    <property type="project" value="TreeGrafter"/>
</dbReference>
<keyword evidence="6 8" id="KW-1133">Transmembrane helix</keyword>
<dbReference type="Pfam" id="PF02687">
    <property type="entry name" value="FtsX"/>
    <property type="match status" value="1"/>
</dbReference>
<dbReference type="InterPro" id="IPR051447">
    <property type="entry name" value="Lipoprotein-release_system"/>
</dbReference>
<organism evidence="11 12">
    <name type="scientific">Amnimonas aquatica</name>
    <dbReference type="NCBI Taxonomy" id="2094561"/>
    <lineage>
        <taxon>Bacteria</taxon>
        <taxon>Pseudomonadati</taxon>
        <taxon>Pseudomonadota</taxon>
        <taxon>Gammaproteobacteria</taxon>
        <taxon>Moraxellales</taxon>
        <taxon>Moraxellaceae</taxon>
        <taxon>Amnimonas</taxon>
    </lineage>
</organism>
<comment type="similarity">
    <text evidence="2">Belongs to the ABC-4 integral membrane protein family. LolC/E subfamily.</text>
</comment>
<evidence type="ECO:0000256" key="4">
    <source>
        <dbReference type="ARBA" id="ARBA00022475"/>
    </source>
</evidence>
<evidence type="ECO:0000256" key="6">
    <source>
        <dbReference type="ARBA" id="ARBA00022989"/>
    </source>
</evidence>
<reference evidence="12" key="1">
    <citation type="submission" date="2018-02" db="EMBL/GenBank/DDBJ databases">
        <title>Genome sequencing of Solimonas sp. HR-BB.</title>
        <authorList>
            <person name="Lee Y."/>
            <person name="Jeon C.O."/>
        </authorList>
    </citation>
    <scope>NUCLEOTIDE SEQUENCE [LARGE SCALE GENOMIC DNA]</scope>
    <source>
        <strain evidence="12">HR-E</strain>
    </source>
</reference>
<dbReference type="RefSeq" id="WP_105192980.1">
    <property type="nucleotide sequence ID" value="NZ_PTQZ01000209.1"/>
</dbReference>
<dbReference type="InterPro" id="IPR011925">
    <property type="entry name" value="LolCE_TM"/>
</dbReference>
<dbReference type="Proteomes" id="UP000243900">
    <property type="component" value="Unassembled WGS sequence"/>
</dbReference>
<evidence type="ECO:0000256" key="3">
    <source>
        <dbReference type="ARBA" id="ARBA00022448"/>
    </source>
</evidence>